<evidence type="ECO:0000256" key="2">
    <source>
        <dbReference type="ARBA" id="ARBA00023125"/>
    </source>
</evidence>
<dbReference type="eggNOG" id="COG1846">
    <property type="taxonomic scope" value="Bacteria"/>
</dbReference>
<dbReference type="Proteomes" id="UP000023703">
    <property type="component" value="Chromosome"/>
</dbReference>
<dbReference type="PANTHER" id="PTHR33164">
    <property type="entry name" value="TRANSCRIPTIONAL REGULATOR, MARR FAMILY"/>
    <property type="match status" value="1"/>
</dbReference>
<dbReference type="InterPro" id="IPR039422">
    <property type="entry name" value="MarR/SlyA-like"/>
</dbReference>
<dbReference type="GO" id="GO:0003700">
    <property type="term" value="F:DNA-binding transcription factor activity"/>
    <property type="evidence" value="ECO:0007669"/>
    <property type="project" value="InterPro"/>
</dbReference>
<dbReference type="PANTHER" id="PTHR33164:SF99">
    <property type="entry name" value="MARR FAMILY REGULATORY PROTEIN"/>
    <property type="match status" value="1"/>
</dbReference>
<dbReference type="EMBL" id="CP006842">
    <property type="protein sequence ID" value="AHW65620.1"/>
    <property type="molecule type" value="Genomic_DNA"/>
</dbReference>
<dbReference type="InterPro" id="IPR055166">
    <property type="entry name" value="Transc_reg_Sar_Rot_HTH"/>
</dbReference>
<dbReference type="InterPro" id="IPR036390">
    <property type="entry name" value="WH_DNA-bd_sf"/>
</dbReference>
<sequence length="157" mass="17637">MGNMTNGKTTPWLTESEQCLWRSWLSVARRMDSALARDLQRDTGLSMPDYEVLVNLSEADGHRMRMAVLADRLTWDRSRLSHQITRMMNRGLLGKETCNSDGRGAFVVLTDHGLETIRDAAPSHVASVRSMMFDVLSDDQAADLHGILATLAQQFEE</sequence>
<dbReference type="HOGENOM" id="CLU_083287_2_2_11"/>
<evidence type="ECO:0000259" key="4">
    <source>
        <dbReference type="PROSITE" id="PS50995"/>
    </source>
</evidence>
<evidence type="ECO:0000256" key="3">
    <source>
        <dbReference type="ARBA" id="ARBA00023163"/>
    </source>
</evidence>
<reference evidence="5 6" key="1">
    <citation type="journal article" date="2015" name="Int. J. Syst. Evol. Microbiol.">
        <title>Revisiting Corynebacterium glyciniphilum (ex Kubota et al., 1972) sp. nov., nom. rev., isolated from putrefied banana.</title>
        <authorList>
            <person name="Al-Dilaimi A."/>
            <person name="Bednarz H."/>
            <person name="Lomker A."/>
            <person name="Niehaus K."/>
            <person name="Kalinowski J."/>
            <person name="Ruckert C."/>
        </authorList>
    </citation>
    <scope>NUCLEOTIDE SEQUENCE [LARGE SCALE GENOMIC DNA]</scope>
    <source>
        <strain evidence="5">AJ 3170</strain>
    </source>
</reference>
<dbReference type="AlphaFoldDB" id="X5EDY4"/>
<dbReference type="PROSITE" id="PS50995">
    <property type="entry name" value="HTH_MARR_2"/>
    <property type="match status" value="1"/>
</dbReference>
<dbReference type="KEGG" id="cgy:CGLY_15920"/>
<accession>X5EDY4</accession>
<dbReference type="OrthoDB" id="8635520at2"/>
<proteinExistence type="predicted"/>
<dbReference type="Pfam" id="PF22381">
    <property type="entry name" value="Staph_reg_Sar_Rot"/>
    <property type="match status" value="1"/>
</dbReference>
<evidence type="ECO:0000256" key="1">
    <source>
        <dbReference type="ARBA" id="ARBA00023015"/>
    </source>
</evidence>
<dbReference type="InterPro" id="IPR036388">
    <property type="entry name" value="WH-like_DNA-bd_sf"/>
</dbReference>
<keyword evidence="2" id="KW-0238">DNA-binding</keyword>
<dbReference type="Gene3D" id="1.10.10.10">
    <property type="entry name" value="Winged helix-like DNA-binding domain superfamily/Winged helix DNA-binding domain"/>
    <property type="match status" value="1"/>
</dbReference>
<evidence type="ECO:0000313" key="6">
    <source>
        <dbReference type="Proteomes" id="UP000023703"/>
    </source>
</evidence>
<dbReference type="STRING" id="1404245.CGLY_15920"/>
<dbReference type="InterPro" id="IPR000835">
    <property type="entry name" value="HTH_MarR-typ"/>
</dbReference>
<dbReference type="SUPFAM" id="SSF46785">
    <property type="entry name" value="Winged helix' DNA-binding domain"/>
    <property type="match status" value="1"/>
</dbReference>
<organism evidence="5 6">
    <name type="scientific">Corynebacterium glyciniphilum AJ 3170</name>
    <dbReference type="NCBI Taxonomy" id="1404245"/>
    <lineage>
        <taxon>Bacteria</taxon>
        <taxon>Bacillati</taxon>
        <taxon>Actinomycetota</taxon>
        <taxon>Actinomycetes</taxon>
        <taxon>Mycobacteriales</taxon>
        <taxon>Corynebacteriaceae</taxon>
        <taxon>Corynebacterium</taxon>
    </lineage>
</organism>
<evidence type="ECO:0000313" key="5">
    <source>
        <dbReference type="EMBL" id="AHW65620.1"/>
    </source>
</evidence>
<keyword evidence="1" id="KW-0805">Transcription regulation</keyword>
<keyword evidence="6" id="KW-1185">Reference proteome</keyword>
<protein>
    <submittedName>
        <fullName evidence="5">Transcriptional regulator, MarR-family</fullName>
    </submittedName>
</protein>
<dbReference type="SMART" id="SM00347">
    <property type="entry name" value="HTH_MARR"/>
    <property type="match status" value="1"/>
</dbReference>
<dbReference type="GO" id="GO:0006950">
    <property type="term" value="P:response to stress"/>
    <property type="evidence" value="ECO:0007669"/>
    <property type="project" value="TreeGrafter"/>
</dbReference>
<feature type="domain" description="HTH marR-type" evidence="4">
    <location>
        <begin position="17"/>
        <end position="153"/>
    </location>
</feature>
<name>X5EDY4_9CORY</name>
<gene>
    <name evidence="5" type="ORF">CGLY_15920</name>
</gene>
<keyword evidence="3" id="KW-0804">Transcription</keyword>